<protein>
    <submittedName>
        <fullName evidence="3">Lysophospholipase L1-like esterase</fullName>
    </submittedName>
</protein>
<feature type="region of interest" description="Disordered" evidence="1">
    <location>
        <begin position="1"/>
        <end position="21"/>
    </location>
</feature>
<reference evidence="3 4" key="1">
    <citation type="submission" date="2018-03" db="EMBL/GenBank/DDBJ databases">
        <title>Genomic Encyclopedia of Archaeal and Bacterial Type Strains, Phase II (KMG-II): from individual species to whole genera.</title>
        <authorList>
            <person name="Goeker M."/>
        </authorList>
    </citation>
    <scope>NUCLEOTIDE SEQUENCE [LARGE SCALE GENOMIC DNA]</scope>
    <source>
        <strain evidence="3 4">DSM 43146</strain>
    </source>
</reference>
<sequence length="223" mass="22959">MVKVQAAGGPVHGHSPGPDPELRLAVLGDSSAAGFGAPDHETALAGQLAGALAGHLGRAVSWRVAARGGATARTVAALIPALSDPTTGRHPDIVLVVVGVNDTTRLRRPAAFHRDVSRLISSIRGHLATSSAGTRILLAGLPPVHRFPALPAPVRTLFGAHARRLDRQLAALAAASPDTHHLPVGDLPLDQPGLFAEDGFHPAPAAYRVWGEILAARAAPLLT</sequence>
<accession>A0A2T0KCH0</accession>
<dbReference type="SUPFAM" id="SSF52266">
    <property type="entry name" value="SGNH hydrolase"/>
    <property type="match status" value="1"/>
</dbReference>
<dbReference type="AlphaFoldDB" id="A0A2T0KCH0"/>
<feature type="domain" description="SGNH hydrolase-type esterase" evidence="2">
    <location>
        <begin position="26"/>
        <end position="209"/>
    </location>
</feature>
<evidence type="ECO:0000313" key="3">
    <source>
        <dbReference type="EMBL" id="PRX20917.1"/>
    </source>
</evidence>
<dbReference type="CDD" id="cd01836">
    <property type="entry name" value="FeeA_FeeB_like"/>
    <property type="match status" value="1"/>
</dbReference>
<name>A0A2T0KCH0_9ACTN</name>
<dbReference type="InterPro" id="IPR013830">
    <property type="entry name" value="SGNH_hydro"/>
</dbReference>
<dbReference type="EMBL" id="PVMZ01000007">
    <property type="protein sequence ID" value="PRX20917.1"/>
    <property type="molecule type" value="Genomic_DNA"/>
</dbReference>
<comment type="caution">
    <text evidence="3">The sequence shown here is derived from an EMBL/GenBank/DDBJ whole genome shotgun (WGS) entry which is preliminary data.</text>
</comment>
<gene>
    <name evidence="3" type="ORF">CLV67_107194</name>
</gene>
<keyword evidence="4" id="KW-1185">Reference proteome</keyword>
<organism evidence="3 4">
    <name type="scientific">Actinoplanes italicus</name>
    <dbReference type="NCBI Taxonomy" id="113567"/>
    <lineage>
        <taxon>Bacteria</taxon>
        <taxon>Bacillati</taxon>
        <taxon>Actinomycetota</taxon>
        <taxon>Actinomycetes</taxon>
        <taxon>Micromonosporales</taxon>
        <taxon>Micromonosporaceae</taxon>
        <taxon>Actinoplanes</taxon>
    </lineage>
</organism>
<dbReference type="Gene3D" id="3.40.50.1110">
    <property type="entry name" value="SGNH hydrolase"/>
    <property type="match status" value="1"/>
</dbReference>
<dbReference type="InterPro" id="IPR036514">
    <property type="entry name" value="SGNH_hydro_sf"/>
</dbReference>
<dbReference type="OrthoDB" id="9804395at2"/>
<dbReference type="Pfam" id="PF13472">
    <property type="entry name" value="Lipase_GDSL_2"/>
    <property type="match status" value="1"/>
</dbReference>
<proteinExistence type="predicted"/>
<evidence type="ECO:0000313" key="4">
    <source>
        <dbReference type="Proteomes" id="UP000239415"/>
    </source>
</evidence>
<dbReference type="RefSeq" id="WP_106320204.1">
    <property type="nucleotide sequence ID" value="NZ_BOMO01000071.1"/>
</dbReference>
<dbReference type="Proteomes" id="UP000239415">
    <property type="component" value="Unassembled WGS sequence"/>
</dbReference>
<evidence type="ECO:0000256" key="1">
    <source>
        <dbReference type="SAM" id="MobiDB-lite"/>
    </source>
</evidence>
<evidence type="ECO:0000259" key="2">
    <source>
        <dbReference type="Pfam" id="PF13472"/>
    </source>
</evidence>